<dbReference type="EMBL" id="JABANN010000050">
    <property type="protein sequence ID" value="KAF4673443.1"/>
    <property type="molecule type" value="Genomic_DNA"/>
</dbReference>
<dbReference type="PANTHER" id="PTHR43806">
    <property type="entry name" value="PEPTIDASE S8"/>
    <property type="match status" value="1"/>
</dbReference>
<dbReference type="Proteomes" id="UP000572268">
    <property type="component" value="Unassembled WGS sequence"/>
</dbReference>
<dbReference type="GO" id="GO:0006508">
    <property type="term" value="P:proteolysis"/>
    <property type="evidence" value="ECO:0007669"/>
    <property type="project" value="UniProtKB-KW"/>
</dbReference>
<evidence type="ECO:0000256" key="4">
    <source>
        <dbReference type="ARBA" id="ARBA00022825"/>
    </source>
</evidence>
<evidence type="ECO:0000256" key="2">
    <source>
        <dbReference type="ARBA" id="ARBA00022670"/>
    </source>
</evidence>
<feature type="domain" description="Peptidase S8/S53" evidence="8">
    <location>
        <begin position="20"/>
        <end position="120"/>
    </location>
</feature>
<evidence type="ECO:0000313" key="12">
    <source>
        <dbReference type="Proteomes" id="UP000572268"/>
    </source>
</evidence>
<dbReference type="GO" id="GO:0004252">
    <property type="term" value="F:serine-type endopeptidase activity"/>
    <property type="evidence" value="ECO:0007669"/>
    <property type="project" value="UniProtKB-EC"/>
</dbReference>
<dbReference type="PANTHER" id="PTHR43806:SF11">
    <property type="entry name" value="CEREVISIN-RELATED"/>
    <property type="match status" value="1"/>
</dbReference>
<dbReference type="Proteomes" id="UP000570595">
    <property type="component" value="Unassembled WGS sequence"/>
</dbReference>
<organism evidence="10 12">
    <name type="scientific">Perkinsus olseni</name>
    <name type="common">Perkinsus atlanticus</name>
    <dbReference type="NCBI Taxonomy" id="32597"/>
    <lineage>
        <taxon>Eukaryota</taxon>
        <taxon>Sar</taxon>
        <taxon>Alveolata</taxon>
        <taxon>Perkinsozoa</taxon>
        <taxon>Perkinsea</taxon>
        <taxon>Perkinsida</taxon>
        <taxon>Perkinsidae</taxon>
        <taxon>Perkinsus</taxon>
    </lineage>
</organism>
<evidence type="ECO:0000256" key="1">
    <source>
        <dbReference type="ARBA" id="ARBA00011073"/>
    </source>
</evidence>
<dbReference type="Pfam" id="PF00082">
    <property type="entry name" value="Peptidase_S8"/>
    <property type="match status" value="1"/>
</dbReference>
<comment type="caution">
    <text evidence="7">Lacks conserved residue(s) required for the propagation of feature annotation.</text>
</comment>
<dbReference type="InterPro" id="IPR023828">
    <property type="entry name" value="Peptidase_S8_Ser-AS"/>
</dbReference>
<evidence type="ECO:0000256" key="3">
    <source>
        <dbReference type="ARBA" id="ARBA00022801"/>
    </source>
</evidence>
<gene>
    <name evidence="10" type="ORF">FOL46_007232</name>
    <name evidence="9" type="ORF">FOZ61_000603</name>
</gene>
<dbReference type="PROSITE" id="PS00138">
    <property type="entry name" value="SUBTILASE_SER"/>
    <property type="match status" value="1"/>
</dbReference>
<dbReference type="OrthoDB" id="345367at2759"/>
<comment type="caution">
    <text evidence="10">The sequence shown here is derived from an EMBL/GenBank/DDBJ whole genome shotgun (WGS) entry which is preliminary data.</text>
</comment>
<accession>A0A7J6MPB9</accession>
<keyword evidence="2" id="KW-0645">Protease</keyword>
<protein>
    <recommendedName>
        <fullName evidence="6">subtilisin</fullName>
        <ecNumber evidence="6">3.4.21.62</ecNumber>
    </recommendedName>
</protein>
<comment type="similarity">
    <text evidence="1 7">Belongs to the peptidase S8 family.</text>
</comment>
<evidence type="ECO:0000259" key="8">
    <source>
        <dbReference type="Pfam" id="PF00082"/>
    </source>
</evidence>
<dbReference type="PROSITE" id="PS51892">
    <property type="entry name" value="SUBTILASE"/>
    <property type="match status" value="1"/>
</dbReference>
<proteinExistence type="inferred from homology"/>
<name>A0A7J6MPB9_PEROL</name>
<evidence type="ECO:0000256" key="6">
    <source>
        <dbReference type="ARBA" id="ARBA00023619"/>
    </source>
</evidence>
<reference evidence="11 12" key="1">
    <citation type="submission" date="2020-04" db="EMBL/GenBank/DDBJ databases">
        <title>Perkinsus olseni comparative genomics.</title>
        <authorList>
            <person name="Bogema D.R."/>
        </authorList>
    </citation>
    <scope>NUCLEOTIDE SEQUENCE [LARGE SCALE GENOMIC DNA]</scope>
    <source>
        <strain evidence="9">ATCC PRA-179</strain>
        <strain evidence="10">ATCC PRA-31</strain>
    </source>
</reference>
<evidence type="ECO:0000256" key="5">
    <source>
        <dbReference type="ARBA" id="ARBA00023529"/>
    </source>
</evidence>
<dbReference type="EMBL" id="JABAHT010000111">
    <property type="protein sequence ID" value="KAF4664681.1"/>
    <property type="molecule type" value="Genomic_DNA"/>
</dbReference>
<dbReference type="InterPro" id="IPR050131">
    <property type="entry name" value="Peptidase_S8_subtilisin-like"/>
</dbReference>
<dbReference type="AlphaFoldDB" id="A0A7J6MPB9"/>
<dbReference type="InterPro" id="IPR036852">
    <property type="entry name" value="Peptidase_S8/S53_dom_sf"/>
</dbReference>
<evidence type="ECO:0000313" key="9">
    <source>
        <dbReference type="EMBL" id="KAF4664681.1"/>
    </source>
</evidence>
<dbReference type="InterPro" id="IPR000209">
    <property type="entry name" value="Peptidase_S8/S53_dom"/>
</dbReference>
<dbReference type="SUPFAM" id="SSF52743">
    <property type="entry name" value="Subtilisin-like"/>
    <property type="match status" value="1"/>
</dbReference>
<evidence type="ECO:0000313" key="11">
    <source>
        <dbReference type="Proteomes" id="UP000570595"/>
    </source>
</evidence>
<evidence type="ECO:0000256" key="7">
    <source>
        <dbReference type="PROSITE-ProRule" id="PRU01240"/>
    </source>
</evidence>
<dbReference type="EC" id="3.4.21.62" evidence="6"/>
<keyword evidence="4" id="KW-0720">Serine protease</keyword>
<comment type="catalytic activity">
    <reaction evidence="5">
        <text>Hydrolysis of proteins with broad specificity for peptide bonds, and a preference for a large uncharged residue in P1. Hydrolyzes peptide amides.</text>
        <dbReference type="EC" id="3.4.21.62"/>
    </reaction>
</comment>
<dbReference type="Gene3D" id="3.40.50.200">
    <property type="entry name" value="Peptidase S8/S53 domain"/>
    <property type="match status" value="1"/>
</dbReference>
<sequence length="184" mass="19325">MSIGFDSALSGIERYFLAGALRSAQENGILLVSAAGNDGKRAPHEYICWYGGPTSICVGALDDNNTQNALASFSNWGEKVDIAAYGEDVYAGSDQGYGVYFSGTSVSTPIVAGFAAILISMGVDPMLVKPLMLANAAPLVPSDHPIRHNGGALNALETVRHAITLLPSRNPRGLRGNFNLGLDK</sequence>
<keyword evidence="3" id="KW-0378">Hydrolase</keyword>
<evidence type="ECO:0000313" key="10">
    <source>
        <dbReference type="EMBL" id="KAF4673443.1"/>
    </source>
</evidence>